<evidence type="ECO:0000313" key="3">
    <source>
        <dbReference type="Proteomes" id="UP001175261"/>
    </source>
</evidence>
<sequence>MYGVLWAICQRRICAFKLRVDGIELYNDRTSTPPTHTEKRKKKERMRKWTEAGRGIHSKFISYSEVQTAVKSLLLCLLQYVSKGPSTFTSKLNLSSCIYGLLR</sequence>
<gene>
    <name evidence="2" type="ORF">NLU13_0822</name>
</gene>
<proteinExistence type="predicted"/>
<dbReference type="AlphaFoldDB" id="A0AA39LB60"/>
<name>A0AA39LB60_SARSR</name>
<feature type="region of interest" description="Disordered" evidence="1">
    <location>
        <begin position="29"/>
        <end position="48"/>
    </location>
</feature>
<organism evidence="2 3">
    <name type="scientific">Sarocladium strictum</name>
    <name type="common">Black bundle disease fungus</name>
    <name type="synonym">Acremonium strictum</name>
    <dbReference type="NCBI Taxonomy" id="5046"/>
    <lineage>
        <taxon>Eukaryota</taxon>
        <taxon>Fungi</taxon>
        <taxon>Dikarya</taxon>
        <taxon>Ascomycota</taxon>
        <taxon>Pezizomycotina</taxon>
        <taxon>Sordariomycetes</taxon>
        <taxon>Hypocreomycetidae</taxon>
        <taxon>Hypocreales</taxon>
        <taxon>Sarocladiaceae</taxon>
        <taxon>Sarocladium</taxon>
    </lineage>
</organism>
<dbReference type="EMBL" id="JAPDFR010000001">
    <property type="protein sequence ID" value="KAK0391321.1"/>
    <property type="molecule type" value="Genomic_DNA"/>
</dbReference>
<dbReference type="Proteomes" id="UP001175261">
    <property type="component" value="Unassembled WGS sequence"/>
</dbReference>
<keyword evidence="3" id="KW-1185">Reference proteome</keyword>
<accession>A0AA39LB60</accession>
<evidence type="ECO:0000313" key="2">
    <source>
        <dbReference type="EMBL" id="KAK0391321.1"/>
    </source>
</evidence>
<protein>
    <submittedName>
        <fullName evidence="2">Uncharacterized protein</fullName>
    </submittedName>
</protein>
<evidence type="ECO:0000256" key="1">
    <source>
        <dbReference type="SAM" id="MobiDB-lite"/>
    </source>
</evidence>
<comment type="caution">
    <text evidence="2">The sequence shown here is derived from an EMBL/GenBank/DDBJ whole genome shotgun (WGS) entry which is preliminary data.</text>
</comment>
<reference evidence="2" key="1">
    <citation type="submission" date="2022-10" db="EMBL/GenBank/DDBJ databases">
        <title>Determination and structural analysis of whole genome sequence of Sarocladium strictum F4-1.</title>
        <authorList>
            <person name="Hu L."/>
            <person name="Jiang Y."/>
        </authorList>
    </citation>
    <scope>NUCLEOTIDE SEQUENCE</scope>
    <source>
        <strain evidence="2">F4-1</strain>
    </source>
</reference>